<gene>
    <name evidence="3" type="ORF">SAMN05660337_2685</name>
</gene>
<evidence type="ECO:0000313" key="3">
    <source>
        <dbReference type="EMBL" id="SDL33553.1"/>
    </source>
</evidence>
<reference evidence="4" key="1">
    <citation type="submission" date="2016-10" db="EMBL/GenBank/DDBJ databases">
        <authorList>
            <person name="Varghese N."/>
            <person name="Submissions S."/>
        </authorList>
    </citation>
    <scope>NUCLEOTIDE SEQUENCE [LARGE SCALE GENOMIC DNA]</scope>
    <source>
        <strain evidence="4">DSM 16995</strain>
    </source>
</reference>
<dbReference type="SMART" id="SM00450">
    <property type="entry name" value="RHOD"/>
    <property type="match status" value="1"/>
</dbReference>
<dbReference type="AlphaFoldDB" id="A0A1G9J8J4"/>
<dbReference type="EMBL" id="FNGA01000004">
    <property type="protein sequence ID" value="SDL33553.1"/>
    <property type="molecule type" value="Genomic_DNA"/>
</dbReference>
<evidence type="ECO:0000256" key="1">
    <source>
        <dbReference type="SAM" id="SignalP"/>
    </source>
</evidence>
<feature type="chain" id="PRO_5011563578" evidence="1">
    <location>
        <begin position="27"/>
        <end position="144"/>
    </location>
</feature>
<dbReference type="InterPro" id="IPR001763">
    <property type="entry name" value="Rhodanese-like_dom"/>
</dbReference>
<accession>A0A1G9J8J4</accession>
<feature type="domain" description="Rhodanese" evidence="2">
    <location>
        <begin position="45"/>
        <end position="142"/>
    </location>
</feature>
<dbReference type="RefSeq" id="WP_092161937.1">
    <property type="nucleotide sequence ID" value="NZ_FNGA01000004.1"/>
</dbReference>
<organism evidence="3 4">
    <name type="scientific">Maridesulfovibrio ferrireducens</name>
    <dbReference type="NCBI Taxonomy" id="246191"/>
    <lineage>
        <taxon>Bacteria</taxon>
        <taxon>Pseudomonadati</taxon>
        <taxon>Thermodesulfobacteriota</taxon>
        <taxon>Desulfovibrionia</taxon>
        <taxon>Desulfovibrionales</taxon>
        <taxon>Desulfovibrionaceae</taxon>
        <taxon>Maridesulfovibrio</taxon>
    </lineage>
</organism>
<protein>
    <submittedName>
        <fullName evidence="3">Rhodanese-related sulfurtransferase</fullName>
    </submittedName>
</protein>
<dbReference type="PROSITE" id="PS50206">
    <property type="entry name" value="RHODANESE_3"/>
    <property type="match status" value="1"/>
</dbReference>
<keyword evidence="4" id="KW-1185">Reference proteome</keyword>
<keyword evidence="1" id="KW-0732">Signal</keyword>
<proteinExistence type="predicted"/>
<dbReference type="CDD" id="cd00158">
    <property type="entry name" value="RHOD"/>
    <property type="match status" value="1"/>
</dbReference>
<dbReference type="OrthoDB" id="9800872at2"/>
<feature type="signal peptide" evidence="1">
    <location>
        <begin position="1"/>
        <end position="26"/>
    </location>
</feature>
<evidence type="ECO:0000313" key="4">
    <source>
        <dbReference type="Proteomes" id="UP000199053"/>
    </source>
</evidence>
<dbReference type="GO" id="GO:0016740">
    <property type="term" value="F:transferase activity"/>
    <property type="evidence" value="ECO:0007669"/>
    <property type="project" value="UniProtKB-KW"/>
</dbReference>
<dbReference type="STRING" id="246191.SAMN05660337_2685"/>
<keyword evidence="3" id="KW-0808">Transferase</keyword>
<dbReference type="Pfam" id="PF00581">
    <property type="entry name" value="Rhodanese"/>
    <property type="match status" value="1"/>
</dbReference>
<dbReference type="Proteomes" id="UP000199053">
    <property type="component" value="Unassembled WGS sequence"/>
</dbReference>
<sequence length="144" mass="15531">MFAPKKVLSVCSAILMILILASSAFAIKDQYNYMNGDSLQNALDQSAAIAIVDIRVADQFKDHHIKGAIQTCAYPVKSSADTAKLDASISDLKTGTQPVVVICPRGQSGAERTVDYLNANGIPSYRLFILTNGQDGWKHAVESK</sequence>
<dbReference type="Gene3D" id="3.40.250.10">
    <property type="entry name" value="Rhodanese-like domain"/>
    <property type="match status" value="1"/>
</dbReference>
<dbReference type="SUPFAM" id="SSF52821">
    <property type="entry name" value="Rhodanese/Cell cycle control phosphatase"/>
    <property type="match status" value="1"/>
</dbReference>
<evidence type="ECO:0000259" key="2">
    <source>
        <dbReference type="PROSITE" id="PS50206"/>
    </source>
</evidence>
<name>A0A1G9J8J4_9BACT</name>
<dbReference type="InterPro" id="IPR036873">
    <property type="entry name" value="Rhodanese-like_dom_sf"/>
</dbReference>